<gene>
    <name evidence="1" type="ORF">EJ08DRAFT_257592</name>
</gene>
<evidence type="ECO:0000313" key="1">
    <source>
        <dbReference type="EMBL" id="KAF2430000.1"/>
    </source>
</evidence>
<accession>A0A9P4NQ32</accession>
<evidence type="ECO:0000313" key="2">
    <source>
        <dbReference type="Proteomes" id="UP000800235"/>
    </source>
</evidence>
<dbReference type="AlphaFoldDB" id="A0A9P4NQ32"/>
<keyword evidence="2" id="KW-1185">Reference proteome</keyword>
<dbReference type="EMBL" id="MU007042">
    <property type="protein sequence ID" value="KAF2430000.1"/>
    <property type="molecule type" value="Genomic_DNA"/>
</dbReference>
<evidence type="ECO:0008006" key="3">
    <source>
        <dbReference type="Google" id="ProtNLM"/>
    </source>
</evidence>
<proteinExistence type="predicted"/>
<sequence>MHILRLPMELHLLIYDYALHPNLVTIWRQDPLLRRPVGLKKIRFGPSFRSPCRKCVATLLSICKEIRLEVWPVITAARKHYFMDSNGAEKKNSVKWTKMMGDEGYVHVRHFEYQYLVFPLRTFCLGDFIFQVDMHKKRSWDATLRVTSPYMALHWLATDSVEFERRMESWVRMTFWSLWWGEKFRIFVKRSSSTS</sequence>
<name>A0A9P4NQ32_9PEZI</name>
<dbReference type="Proteomes" id="UP000800235">
    <property type="component" value="Unassembled WGS sequence"/>
</dbReference>
<reference evidence="1" key="1">
    <citation type="journal article" date="2020" name="Stud. Mycol.">
        <title>101 Dothideomycetes genomes: a test case for predicting lifestyles and emergence of pathogens.</title>
        <authorList>
            <person name="Haridas S."/>
            <person name="Albert R."/>
            <person name="Binder M."/>
            <person name="Bloem J."/>
            <person name="Labutti K."/>
            <person name="Salamov A."/>
            <person name="Andreopoulos B."/>
            <person name="Baker S."/>
            <person name="Barry K."/>
            <person name="Bills G."/>
            <person name="Bluhm B."/>
            <person name="Cannon C."/>
            <person name="Castanera R."/>
            <person name="Culley D."/>
            <person name="Daum C."/>
            <person name="Ezra D."/>
            <person name="Gonzalez J."/>
            <person name="Henrissat B."/>
            <person name="Kuo A."/>
            <person name="Liang C."/>
            <person name="Lipzen A."/>
            <person name="Lutzoni F."/>
            <person name="Magnuson J."/>
            <person name="Mondo S."/>
            <person name="Nolan M."/>
            <person name="Ohm R."/>
            <person name="Pangilinan J."/>
            <person name="Park H.-J."/>
            <person name="Ramirez L."/>
            <person name="Alfaro M."/>
            <person name="Sun H."/>
            <person name="Tritt A."/>
            <person name="Yoshinaga Y."/>
            <person name="Zwiers L.-H."/>
            <person name="Turgeon B."/>
            <person name="Goodwin S."/>
            <person name="Spatafora J."/>
            <person name="Crous P."/>
            <person name="Grigoriev I."/>
        </authorList>
    </citation>
    <scope>NUCLEOTIDE SEQUENCE</scope>
    <source>
        <strain evidence="1">CBS 130266</strain>
    </source>
</reference>
<organism evidence="1 2">
    <name type="scientific">Tothia fuscella</name>
    <dbReference type="NCBI Taxonomy" id="1048955"/>
    <lineage>
        <taxon>Eukaryota</taxon>
        <taxon>Fungi</taxon>
        <taxon>Dikarya</taxon>
        <taxon>Ascomycota</taxon>
        <taxon>Pezizomycotina</taxon>
        <taxon>Dothideomycetes</taxon>
        <taxon>Pleosporomycetidae</taxon>
        <taxon>Venturiales</taxon>
        <taxon>Cylindrosympodiaceae</taxon>
        <taxon>Tothia</taxon>
    </lineage>
</organism>
<comment type="caution">
    <text evidence="1">The sequence shown here is derived from an EMBL/GenBank/DDBJ whole genome shotgun (WGS) entry which is preliminary data.</text>
</comment>
<protein>
    <recommendedName>
        <fullName evidence="3">F-box domain-containing protein</fullName>
    </recommendedName>
</protein>